<feature type="compositionally biased region" description="Low complexity" evidence="1">
    <location>
        <begin position="451"/>
        <end position="472"/>
    </location>
</feature>
<dbReference type="OrthoDB" id="8638at2157"/>
<proteinExistence type="predicted"/>
<dbReference type="InterPro" id="IPR018391">
    <property type="entry name" value="PQQ_b-propeller_rpt"/>
</dbReference>
<protein>
    <submittedName>
        <fullName evidence="3">PQQ-binding-like beta-propeller repeat protein</fullName>
    </submittedName>
</protein>
<evidence type="ECO:0000259" key="2">
    <source>
        <dbReference type="Pfam" id="PF13360"/>
    </source>
</evidence>
<dbReference type="Gene3D" id="2.130.10.10">
    <property type="entry name" value="YVTN repeat-like/Quinoprotein amine dehydrogenase"/>
    <property type="match status" value="2"/>
</dbReference>
<gene>
    <name evidence="3" type="ORF">HYG82_12750</name>
</gene>
<dbReference type="AlphaFoldDB" id="A0A7D5GSZ2"/>
<dbReference type="Pfam" id="PF13360">
    <property type="entry name" value="PQQ_2"/>
    <property type="match status" value="3"/>
</dbReference>
<dbReference type="InterPro" id="IPR015943">
    <property type="entry name" value="WD40/YVTN_repeat-like_dom_sf"/>
</dbReference>
<dbReference type="SMART" id="SM00564">
    <property type="entry name" value="PQQ"/>
    <property type="match status" value="7"/>
</dbReference>
<dbReference type="PROSITE" id="PS51318">
    <property type="entry name" value="TAT"/>
    <property type="match status" value="1"/>
</dbReference>
<reference evidence="3 4" key="1">
    <citation type="submission" date="2020-07" db="EMBL/GenBank/DDBJ databases">
        <authorList>
            <person name="Cui H."/>
        </authorList>
    </citation>
    <scope>NUCLEOTIDE SEQUENCE [LARGE SCALE GENOMIC DNA]</scope>
    <source>
        <strain evidence="3 4">YPL8</strain>
    </source>
</reference>
<dbReference type="KEGG" id="haly:HYG82_12750"/>
<dbReference type="Proteomes" id="UP000509241">
    <property type="component" value="Chromosome"/>
</dbReference>
<dbReference type="PANTHER" id="PTHR34512">
    <property type="entry name" value="CELL SURFACE PROTEIN"/>
    <property type="match status" value="1"/>
</dbReference>
<organism evidence="3 4">
    <name type="scientific">Natrinema halophilum</name>
    <dbReference type="NCBI Taxonomy" id="1699371"/>
    <lineage>
        <taxon>Archaea</taxon>
        <taxon>Methanobacteriati</taxon>
        <taxon>Methanobacteriota</taxon>
        <taxon>Stenosarchaea group</taxon>
        <taxon>Halobacteria</taxon>
        <taxon>Halobacteriales</taxon>
        <taxon>Natrialbaceae</taxon>
        <taxon>Natrinema</taxon>
    </lineage>
</organism>
<feature type="domain" description="Pyrrolo-quinoline quinone repeat" evidence="2">
    <location>
        <begin position="303"/>
        <end position="437"/>
    </location>
</feature>
<sequence length="514" mass="55462">MNSTNSDEYREPVSDRTSARRRVLQSIAGIGIASTVGAASVTGANATEIGAGDEIWRWDYPMEYVPNLMAADGTIYVGSVDDVTVYARDAATGDEKWTFSDSGRRVSTMELINGVLLVDNSPDLVALDAETGEEEWRLDRDYVATLLAVIDDTVLCEFDSTLYAVDVATGEEQWHFDADEISSTSDPRAADDIVFVSSKGVLYALDIATGEEAWRFEADDDVEWIRTPVVENTTAYTWSKGTLYAFDVETGTVEWQTDWQFDVIDSEVNPRMVVDGTLVIENYLGVEAPPTRHEEREIATYHRLSAVDAATGEMQWHYELEAEGDYHPEGTKFELHTETDGMLFLEHYAGTAKVSVVDVATGDETWTTEYDSEVDSAMVLGDLFIVNDGFEADISAVEAATGQKGWHFGDGSKDYTVTGSDGTVFVAGEDNVYALDAGPAGSGGGSEDESGTPSSDDSGNESAANSSEESGTGSDGGGDEIPGMGIPAAVSGLGGVGYLLRRRLERSEPDDETK</sequence>
<dbReference type="Gene3D" id="2.40.128.630">
    <property type="match status" value="1"/>
</dbReference>
<dbReference type="PANTHER" id="PTHR34512:SF30">
    <property type="entry name" value="OUTER MEMBRANE PROTEIN ASSEMBLY FACTOR BAMB"/>
    <property type="match status" value="1"/>
</dbReference>
<feature type="domain" description="Pyrrolo-quinoline quinone repeat" evidence="2">
    <location>
        <begin position="51"/>
        <end position="137"/>
    </location>
</feature>
<keyword evidence="4" id="KW-1185">Reference proteome</keyword>
<feature type="region of interest" description="Disordered" evidence="1">
    <location>
        <begin position="435"/>
        <end position="489"/>
    </location>
</feature>
<name>A0A7D5GSZ2_9EURY</name>
<evidence type="ECO:0000256" key="1">
    <source>
        <dbReference type="SAM" id="MobiDB-lite"/>
    </source>
</evidence>
<dbReference type="SUPFAM" id="SSF50998">
    <property type="entry name" value="Quinoprotein alcohol dehydrogenase-like"/>
    <property type="match status" value="2"/>
</dbReference>
<feature type="domain" description="Pyrrolo-quinoline quinone repeat" evidence="2">
    <location>
        <begin position="159"/>
        <end position="280"/>
    </location>
</feature>
<dbReference type="InterPro" id="IPR002372">
    <property type="entry name" value="PQQ_rpt_dom"/>
</dbReference>
<evidence type="ECO:0000313" key="3">
    <source>
        <dbReference type="EMBL" id="QLG49669.1"/>
    </source>
</evidence>
<dbReference type="InterPro" id="IPR006311">
    <property type="entry name" value="TAT_signal"/>
</dbReference>
<accession>A0A7D5GSZ2</accession>
<evidence type="ECO:0000313" key="4">
    <source>
        <dbReference type="Proteomes" id="UP000509241"/>
    </source>
</evidence>
<dbReference type="InterPro" id="IPR011047">
    <property type="entry name" value="Quinoprotein_ADH-like_sf"/>
</dbReference>
<dbReference type="EMBL" id="CP058601">
    <property type="protein sequence ID" value="QLG49669.1"/>
    <property type="molecule type" value="Genomic_DNA"/>
</dbReference>